<sequence length="300" mass="34606">MSFSTVVYTGIAGLVAYLACRWWNFRIPRGLKHPPGPPGHFLIGNLLDLLKSKEWSTFDRWAKQYGSDVCFTVTGDMFYLLEPITSIRFNLRWALIWTQYGKIWRNQTAVEGYHEIQMKFTKVLLKRLYRSPESYRTHIRYIVGAAIIEVTYGIQTKSEEDPFIVLSETTMQRVVEVGIPGTFLVDLFPICKRFSEFPNEDLANSWNYLVRYIPLWFPGANFLRESYQIRRNVTEMLNRPVDVAKNVVRNGGAIPSAVSVLIEKFENDPNRPDDYEDIIKNVSGVAYVAAIDTKHTVTNT</sequence>
<keyword evidence="3" id="KW-0349">Heme</keyword>
<name>A0AAV5A8S2_9AGAM</name>
<evidence type="ECO:0000256" key="2">
    <source>
        <dbReference type="ARBA" id="ARBA00010617"/>
    </source>
</evidence>
<dbReference type="InterPro" id="IPR050364">
    <property type="entry name" value="Cytochrome_P450_fung"/>
</dbReference>
<dbReference type="PANTHER" id="PTHR46300:SF7">
    <property type="entry name" value="P450, PUTATIVE (EUROFUNG)-RELATED"/>
    <property type="match status" value="1"/>
</dbReference>
<evidence type="ECO:0000313" key="9">
    <source>
        <dbReference type="Proteomes" id="UP001050691"/>
    </source>
</evidence>
<evidence type="ECO:0000256" key="4">
    <source>
        <dbReference type="ARBA" id="ARBA00022723"/>
    </source>
</evidence>
<gene>
    <name evidence="8" type="ORF">Clacol_005257</name>
</gene>
<dbReference type="AlphaFoldDB" id="A0AAV5A8S2"/>
<proteinExistence type="inferred from homology"/>
<dbReference type="Gene3D" id="1.10.630.10">
    <property type="entry name" value="Cytochrome P450"/>
    <property type="match status" value="1"/>
</dbReference>
<dbReference type="GO" id="GO:0020037">
    <property type="term" value="F:heme binding"/>
    <property type="evidence" value="ECO:0007669"/>
    <property type="project" value="InterPro"/>
</dbReference>
<keyword evidence="5" id="KW-0560">Oxidoreductase</keyword>
<dbReference type="Proteomes" id="UP001050691">
    <property type="component" value="Unassembled WGS sequence"/>
</dbReference>
<comment type="caution">
    <text evidence="8">The sequence shown here is derived from an EMBL/GenBank/DDBJ whole genome shotgun (WGS) entry which is preliminary data.</text>
</comment>
<evidence type="ECO:0000256" key="7">
    <source>
        <dbReference type="ARBA" id="ARBA00023033"/>
    </source>
</evidence>
<reference evidence="8" key="1">
    <citation type="submission" date="2021-10" db="EMBL/GenBank/DDBJ databases">
        <title>De novo Genome Assembly of Clathrus columnatus (Basidiomycota, Fungi) Using Illumina and Nanopore Sequence Data.</title>
        <authorList>
            <person name="Ogiso-Tanaka E."/>
            <person name="Itagaki H."/>
            <person name="Hosoya T."/>
            <person name="Hosaka K."/>
        </authorList>
    </citation>
    <scope>NUCLEOTIDE SEQUENCE</scope>
    <source>
        <strain evidence="8">MO-923</strain>
    </source>
</reference>
<accession>A0AAV5A8S2</accession>
<evidence type="ECO:0000256" key="1">
    <source>
        <dbReference type="ARBA" id="ARBA00001971"/>
    </source>
</evidence>
<comment type="cofactor">
    <cofactor evidence="1">
        <name>heme</name>
        <dbReference type="ChEBI" id="CHEBI:30413"/>
    </cofactor>
</comment>
<dbReference type="EMBL" id="BPWL01000006">
    <property type="protein sequence ID" value="GJJ11026.1"/>
    <property type="molecule type" value="Genomic_DNA"/>
</dbReference>
<dbReference type="SUPFAM" id="SSF48264">
    <property type="entry name" value="Cytochrome P450"/>
    <property type="match status" value="1"/>
</dbReference>
<dbReference type="GO" id="GO:0016705">
    <property type="term" value="F:oxidoreductase activity, acting on paired donors, with incorporation or reduction of molecular oxygen"/>
    <property type="evidence" value="ECO:0007669"/>
    <property type="project" value="InterPro"/>
</dbReference>
<evidence type="ECO:0008006" key="10">
    <source>
        <dbReference type="Google" id="ProtNLM"/>
    </source>
</evidence>
<organism evidence="8 9">
    <name type="scientific">Clathrus columnatus</name>
    <dbReference type="NCBI Taxonomy" id="1419009"/>
    <lineage>
        <taxon>Eukaryota</taxon>
        <taxon>Fungi</taxon>
        <taxon>Dikarya</taxon>
        <taxon>Basidiomycota</taxon>
        <taxon>Agaricomycotina</taxon>
        <taxon>Agaricomycetes</taxon>
        <taxon>Phallomycetidae</taxon>
        <taxon>Phallales</taxon>
        <taxon>Clathraceae</taxon>
        <taxon>Clathrus</taxon>
    </lineage>
</organism>
<keyword evidence="6" id="KW-0408">Iron</keyword>
<keyword evidence="4" id="KW-0479">Metal-binding</keyword>
<protein>
    <recommendedName>
        <fullName evidence="10">Cytochrome P450</fullName>
    </recommendedName>
</protein>
<dbReference type="GO" id="GO:0005506">
    <property type="term" value="F:iron ion binding"/>
    <property type="evidence" value="ECO:0007669"/>
    <property type="project" value="InterPro"/>
</dbReference>
<keyword evidence="9" id="KW-1185">Reference proteome</keyword>
<evidence type="ECO:0000256" key="5">
    <source>
        <dbReference type="ARBA" id="ARBA00023002"/>
    </source>
</evidence>
<comment type="similarity">
    <text evidence="2">Belongs to the cytochrome P450 family.</text>
</comment>
<dbReference type="InterPro" id="IPR036396">
    <property type="entry name" value="Cyt_P450_sf"/>
</dbReference>
<evidence type="ECO:0000256" key="6">
    <source>
        <dbReference type="ARBA" id="ARBA00023004"/>
    </source>
</evidence>
<keyword evidence="7" id="KW-0503">Monooxygenase</keyword>
<evidence type="ECO:0000313" key="8">
    <source>
        <dbReference type="EMBL" id="GJJ11026.1"/>
    </source>
</evidence>
<dbReference type="PANTHER" id="PTHR46300">
    <property type="entry name" value="P450, PUTATIVE (EUROFUNG)-RELATED-RELATED"/>
    <property type="match status" value="1"/>
</dbReference>
<evidence type="ECO:0000256" key="3">
    <source>
        <dbReference type="ARBA" id="ARBA00022617"/>
    </source>
</evidence>
<dbReference type="GO" id="GO:0004497">
    <property type="term" value="F:monooxygenase activity"/>
    <property type="evidence" value="ECO:0007669"/>
    <property type="project" value="UniProtKB-KW"/>
</dbReference>